<evidence type="ECO:0000256" key="6">
    <source>
        <dbReference type="HAMAP-Rule" id="MF_01208"/>
    </source>
</evidence>
<evidence type="ECO:0000256" key="4">
    <source>
        <dbReference type="ARBA" id="ARBA00022679"/>
    </source>
</evidence>
<comment type="similarity">
    <text evidence="6">Belongs to the purine/pyrimidine phosphoribosyltransferase family. PyrE subfamily.</text>
</comment>
<comment type="pathway">
    <text evidence="1 6">Pyrimidine metabolism; UMP biosynthesis via de novo pathway; UMP from orotate: step 1/2.</text>
</comment>
<dbReference type="GO" id="GO:0000287">
    <property type="term" value="F:magnesium ion binding"/>
    <property type="evidence" value="ECO:0007669"/>
    <property type="project" value="UniProtKB-UniRule"/>
</dbReference>
<dbReference type="CDD" id="cd06223">
    <property type="entry name" value="PRTases_typeI"/>
    <property type="match status" value="1"/>
</dbReference>
<comment type="subunit">
    <text evidence="6">Homodimer.</text>
</comment>
<keyword evidence="4 6" id="KW-0808">Transferase</keyword>
<comment type="caution">
    <text evidence="6">Lacks conserved residue(s) required for the propagation of feature annotation.</text>
</comment>
<comment type="function">
    <text evidence="6">Catalyzes the transfer of a ribosyl phosphate group from 5-phosphoribose 1-diphosphate to orotate, leading to the formation of orotidine monophosphate (OMP).</text>
</comment>
<dbReference type="GO" id="GO:0044205">
    <property type="term" value="P:'de novo' UMP biosynthetic process"/>
    <property type="evidence" value="ECO:0007669"/>
    <property type="project" value="UniProtKB-UniRule"/>
</dbReference>
<gene>
    <name evidence="6" type="primary">pyrE</name>
    <name evidence="7" type="ORF">EOD42_05665</name>
</gene>
<dbReference type="UniPathway" id="UPA00070">
    <property type="reaction ID" value="UER00119"/>
</dbReference>
<keyword evidence="3 6" id="KW-0328">Glycosyltransferase</keyword>
<dbReference type="PANTHER" id="PTHR19278">
    <property type="entry name" value="OROTATE PHOSPHORIBOSYLTRANSFERASE"/>
    <property type="match status" value="1"/>
</dbReference>
<comment type="cofactor">
    <cofactor evidence="6">
        <name>Mg(2+)</name>
        <dbReference type="ChEBI" id="CHEBI:18420"/>
    </cofactor>
</comment>
<name>A0A437MPK7_9PROT</name>
<keyword evidence="5 6" id="KW-0665">Pyrimidine biosynthesis</keyword>
<proteinExistence type="inferred from homology"/>
<dbReference type="RefSeq" id="WP_127786462.1">
    <property type="nucleotide sequence ID" value="NZ_SACL01000001.1"/>
</dbReference>
<evidence type="ECO:0000256" key="3">
    <source>
        <dbReference type="ARBA" id="ARBA00022676"/>
    </source>
</evidence>
<dbReference type="InterPro" id="IPR000836">
    <property type="entry name" value="PRTase_dom"/>
</dbReference>
<evidence type="ECO:0000313" key="7">
    <source>
        <dbReference type="EMBL" id="RVT99568.1"/>
    </source>
</evidence>
<dbReference type="EMBL" id="SACL01000001">
    <property type="protein sequence ID" value="RVT99568.1"/>
    <property type="molecule type" value="Genomic_DNA"/>
</dbReference>
<comment type="catalytic activity">
    <reaction evidence="6">
        <text>orotidine 5'-phosphate + diphosphate = orotate + 5-phospho-alpha-D-ribose 1-diphosphate</text>
        <dbReference type="Rhea" id="RHEA:10380"/>
        <dbReference type="ChEBI" id="CHEBI:30839"/>
        <dbReference type="ChEBI" id="CHEBI:33019"/>
        <dbReference type="ChEBI" id="CHEBI:57538"/>
        <dbReference type="ChEBI" id="CHEBI:58017"/>
        <dbReference type="EC" id="2.4.2.10"/>
    </reaction>
</comment>
<protein>
    <recommendedName>
        <fullName evidence="2 6">Orotate phosphoribosyltransferase</fullName>
        <shortName evidence="6">OPRT</shortName>
        <shortName evidence="6">OPRTase</shortName>
        <ecNumber evidence="2 6">2.4.2.10</ecNumber>
    </recommendedName>
</protein>
<feature type="binding site" description="in other chain" evidence="6">
    <location>
        <position position="104"/>
    </location>
    <ligand>
        <name>5-phospho-alpha-D-ribose 1-diphosphate</name>
        <dbReference type="ChEBI" id="CHEBI:58017"/>
        <note>ligand shared between dimeric partners</note>
    </ligand>
</feature>
<dbReference type="GO" id="GO:0019856">
    <property type="term" value="P:pyrimidine nucleobase biosynthetic process"/>
    <property type="evidence" value="ECO:0007669"/>
    <property type="project" value="TreeGrafter"/>
</dbReference>
<dbReference type="GO" id="GO:0004588">
    <property type="term" value="F:orotate phosphoribosyltransferase activity"/>
    <property type="evidence" value="ECO:0007669"/>
    <property type="project" value="UniProtKB-UniRule"/>
</dbReference>
<accession>A0A437MPK7</accession>
<organism evidence="7 8">
    <name type="scientific">Rhodovarius crocodyli</name>
    <dbReference type="NCBI Taxonomy" id="1979269"/>
    <lineage>
        <taxon>Bacteria</taxon>
        <taxon>Pseudomonadati</taxon>
        <taxon>Pseudomonadota</taxon>
        <taxon>Alphaproteobacteria</taxon>
        <taxon>Acetobacterales</taxon>
        <taxon>Roseomonadaceae</taxon>
        <taxon>Rhodovarius</taxon>
    </lineage>
</organism>
<feature type="binding site" evidence="6">
    <location>
        <position position="133"/>
    </location>
    <ligand>
        <name>orotate</name>
        <dbReference type="ChEBI" id="CHEBI:30839"/>
    </ligand>
</feature>
<dbReference type="Gene3D" id="3.40.50.2020">
    <property type="match status" value="1"/>
</dbReference>
<reference evidence="7 8" key="1">
    <citation type="submission" date="2019-01" db="EMBL/GenBank/DDBJ databases">
        <authorList>
            <person name="Chen W.-M."/>
        </authorList>
    </citation>
    <scope>NUCLEOTIDE SEQUENCE [LARGE SCALE GENOMIC DNA]</scope>
    <source>
        <strain evidence="7 8">CCP-6</strain>
    </source>
</reference>
<dbReference type="HAMAP" id="MF_01208">
    <property type="entry name" value="PyrE"/>
    <property type="match status" value="1"/>
</dbReference>
<dbReference type="InterPro" id="IPR023031">
    <property type="entry name" value="OPRT"/>
</dbReference>
<dbReference type="OrthoDB" id="9802134at2"/>
<feature type="binding site" description="in other chain" evidence="6">
    <location>
        <begin position="129"/>
        <end position="137"/>
    </location>
    <ligand>
        <name>5-phospho-alpha-D-ribose 1-diphosphate</name>
        <dbReference type="ChEBI" id="CHEBI:58017"/>
        <note>ligand shared between dimeric partners</note>
    </ligand>
</feature>
<evidence type="ECO:0000256" key="1">
    <source>
        <dbReference type="ARBA" id="ARBA00004889"/>
    </source>
</evidence>
<comment type="caution">
    <text evidence="7">The sequence shown here is derived from an EMBL/GenBank/DDBJ whole genome shotgun (WGS) entry which is preliminary data.</text>
</comment>
<dbReference type="PANTHER" id="PTHR19278:SF9">
    <property type="entry name" value="URIDINE 5'-MONOPHOSPHATE SYNTHASE"/>
    <property type="match status" value="1"/>
</dbReference>
<keyword evidence="8" id="KW-1185">Reference proteome</keyword>
<dbReference type="EC" id="2.4.2.10" evidence="2 6"/>
<evidence type="ECO:0000256" key="2">
    <source>
        <dbReference type="ARBA" id="ARBA00011971"/>
    </source>
</evidence>
<sequence>MSPSVSGSAARVAQVLARIGAVRVTTGQPFVYTSGWASPVYVDTRLLMSEVALREELMELAAEHLRPIIAARGINAIVGAESTGIAFAAWIAARLSLPMLYLRKKALGWGSAARLEGRLPDAPRLLFVDDVTTDARSKLAAVQALRETGASAEDVLVLMDYAIYPRIPAMQAQGALTVHALTTWREVFAALEGLPPEAQAVLQAYTADPVAWSVEHGGVGA</sequence>
<dbReference type="SUPFAM" id="SSF53271">
    <property type="entry name" value="PRTase-like"/>
    <property type="match status" value="1"/>
</dbReference>
<dbReference type="AlphaFoldDB" id="A0A437MPK7"/>
<evidence type="ECO:0000313" key="8">
    <source>
        <dbReference type="Proteomes" id="UP000282957"/>
    </source>
</evidence>
<evidence type="ECO:0000256" key="5">
    <source>
        <dbReference type="ARBA" id="ARBA00022975"/>
    </source>
</evidence>
<feature type="binding site" evidence="6">
    <location>
        <position position="103"/>
    </location>
    <ligand>
        <name>5-phospho-alpha-D-ribose 1-diphosphate</name>
        <dbReference type="ChEBI" id="CHEBI:58017"/>
        <note>ligand shared between dimeric partners</note>
    </ligand>
</feature>
<keyword evidence="6" id="KW-0460">Magnesium</keyword>
<dbReference type="InterPro" id="IPR029057">
    <property type="entry name" value="PRTase-like"/>
</dbReference>
<dbReference type="Proteomes" id="UP000282957">
    <property type="component" value="Unassembled WGS sequence"/>
</dbReference>